<dbReference type="PANTHER" id="PTHR24121">
    <property type="entry name" value="NO MECHANORECEPTOR POTENTIAL C, ISOFORM D-RELATED"/>
    <property type="match status" value="1"/>
</dbReference>
<dbReference type="Pfam" id="PF00023">
    <property type="entry name" value="Ank"/>
    <property type="match status" value="1"/>
</dbReference>
<dbReference type="PANTHER" id="PTHR24121:SF23">
    <property type="entry name" value="NO MECHANORECEPTOR POTENTIAL C, ISOFORM H"/>
    <property type="match status" value="1"/>
</dbReference>
<evidence type="ECO:0000313" key="2">
    <source>
        <dbReference type="EMBL" id="KAG7355203.1"/>
    </source>
</evidence>
<proteinExistence type="predicted"/>
<dbReference type="PROSITE" id="PS50297">
    <property type="entry name" value="ANK_REP_REGION"/>
    <property type="match status" value="1"/>
</dbReference>
<name>A0A9K3L5U0_9STRA</name>
<dbReference type="SMART" id="SM00248">
    <property type="entry name" value="ANK"/>
    <property type="match status" value="3"/>
</dbReference>
<evidence type="ECO:0000256" key="1">
    <source>
        <dbReference type="PROSITE-ProRule" id="PRU00023"/>
    </source>
</evidence>
<organism evidence="2 3">
    <name type="scientific">Nitzschia inconspicua</name>
    <dbReference type="NCBI Taxonomy" id="303405"/>
    <lineage>
        <taxon>Eukaryota</taxon>
        <taxon>Sar</taxon>
        <taxon>Stramenopiles</taxon>
        <taxon>Ochrophyta</taxon>
        <taxon>Bacillariophyta</taxon>
        <taxon>Bacillariophyceae</taxon>
        <taxon>Bacillariophycidae</taxon>
        <taxon>Bacillariales</taxon>
        <taxon>Bacillariaceae</taxon>
        <taxon>Nitzschia</taxon>
    </lineage>
</organism>
<feature type="repeat" description="ANK" evidence="1">
    <location>
        <begin position="262"/>
        <end position="284"/>
    </location>
</feature>
<protein>
    <submittedName>
        <fullName evidence="2">Ankyrin repeat domain protein</fullName>
    </submittedName>
</protein>
<dbReference type="InterPro" id="IPR002110">
    <property type="entry name" value="Ankyrin_rpt"/>
</dbReference>
<dbReference type="EMBL" id="JAGRRH010000016">
    <property type="protein sequence ID" value="KAG7355203.1"/>
    <property type="molecule type" value="Genomic_DNA"/>
</dbReference>
<dbReference type="Proteomes" id="UP000693970">
    <property type="component" value="Unassembled WGS sequence"/>
</dbReference>
<evidence type="ECO:0000313" key="3">
    <source>
        <dbReference type="Proteomes" id="UP000693970"/>
    </source>
</evidence>
<reference evidence="2" key="1">
    <citation type="journal article" date="2021" name="Sci. Rep.">
        <title>Diploid genomic architecture of Nitzschia inconspicua, an elite biomass production diatom.</title>
        <authorList>
            <person name="Oliver A."/>
            <person name="Podell S."/>
            <person name="Pinowska A."/>
            <person name="Traller J.C."/>
            <person name="Smith S.R."/>
            <person name="McClure R."/>
            <person name="Beliaev A."/>
            <person name="Bohutskyi P."/>
            <person name="Hill E.A."/>
            <person name="Rabines A."/>
            <person name="Zheng H."/>
            <person name="Allen L.Z."/>
            <person name="Kuo A."/>
            <person name="Grigoriev I.V."/>
            <person name="Allen A.E."/>
            <person name="Hazlebeck D."/>
            <person name="Allen E.E."/>
        </authorList>
    </citation>
    <scope>NUCLEOTIDE SEQUENCE</scope>
    <source>
        <strain evidence="2">Hildebrandi</strain>
    </source>
</reference>
<keyword evidence="1" id="KW-0040">ANK repeat</keyword>
<keyword evidence="3" id="KW-1185">Reference proteome</keyword>
<dbReference type="AlphaFoldDB" id="A0A9K3L5U0"/>
<gene>
    <name evidence="2" type="ORF">IV203_004559</name>
</gene>
<dbReference type="OrthoDB" id="1847170at2759"/>
<dbReference type="PROSITE" id="PS50088">
    <property type="entry name" value="ANK_REPEAT"/>
    <property type="match status" value="1"/>
</dbReference>
<comment type="caution">
    <text evidence="2">The sequence shown here is derived from an EMBL/GenBank/DDBJ whole genome shotgun (WGS) entry which is preliminary data.</text>
</comment>
<accession>A0A9K3L5U0</accession>
<reference evidence="2" key="2">
    <citation type="submission" date="2021-04" db="EMBL/GenBank/DDBJ databases">
        <authorList>
            <person name="Podell S."/>
        </authorList>
    </citation>
    <scope>NUCLEOTIDE SEQUENCE</scope>
    <source>
        <strain evidence="2">Hildebrandi</strain>
    </source>
</reference>
<sequence>MTTINDHQQSVLDLAVHQQWTLAVHRARHFPHEITLRRDFDGANALHVACDSNAPLHFFRQLFQIHQRNVQKALSTVDDTRGATPLLVACGNRISWQTIDFLLEVTPKGAIQMCDKDGWSALHFLACWPVSSWRTSHNNQHADNTIPSLTNPFVPLARKLIQMDGGMSTRPNNVGYCPLRLFVSTHQFELQYSYHFASQLTSTNESFNEELWRVVLTLVGVHELDDDPFIIHKCLDVPHCPVLVTMLACRLHPNLLLQVDDEGNTPLHVAVRKKQPFLIQYLLNMEPRAARYADIQGLTPFCVARKTSYSLQWHDQVHGQLLHAYPTAIFRAELPQLLYPKILERILTMNQSSQASMCSGNSSERTTTTLYKSCSVSTVFEMLRSFPWRLSLQ</sequence>